<dbReference type="GeneID" id="54416032"/>
<dbReference type="PANTHER" id="PTHR47204">
    <property type="entry name" value="OS02G0168900 PROTEIN"/>
    <property type="match status" value="1"/>
</dbReference>
<dbReference type="Gene3D" id="2.40.128.680">
    <property type="match status" value="1"/>
</dbReference>
<dbReference type="InterPro" id="IPR013924">
    <property type="entry name" value="RNase_H2_suC"/>
</dbReference>
<gene>
    <name evidence="2 4" type="ORF">P152DRAFT_368483</name>
</gene>
<evidence type="ECO:0000313" key="2">
    <source>
        <dbReference type="EMBL" id="KAF1810390.1"/>
    </source>
</evidence>
<reference evidence="4" key="3">
    <citation type="submission" date="2025-04" db="UniProtKB">
        <authorList>
            <consortium name="RefSeq"/>
        </authorList>
    </citation>
    <scope>IDENTIFICATION</scope>
    <source>
        <strain evidence="4">CBS 781.70</strain>
    </source>
</reference>
<dbReference type="EMBL" id="ML975166">
    <property type="protein sequence ID" value="KAF1810390.1"/>
    <property type="molecule type" value="Genomic_DNA"/>
</dbReference>
<reference evidence="4" key="2">
    <citation type="submission" date="2020-04" db="EMBL/GenBank/DDBJ databases">
        <authorList>
            <consortium name="NCBI Genome Project"/>
        </authorList>
    </citation>
    <scope>NUCLEOTIDE SEQUENCE</scope>
    <source>
        <strain evidence="4">CBS 781.70</strain>
    </source>
</reference>
<dbReference type="GO" id="GO:0006401">
    <property type="term" value="P:RNA catabolic process"/>
    <property type="evidence" value="ECO:0007669"/>
    <property type="project" value="InterPro"/>
</dbReference>
<reference evidence="2 4" key="1">
    <citation type="submission" date="2020-01" db="EMBL/GenBank/DDBJ databases">
        <authorList>
            <consortium name="DOE Joint Genome Institute"/>
            <person name="Haridas S."/>
            <person name="Albert R."/>
            <person name="Binder M."/>
            <person name="Bloem J."/>
            <person name="Labutti K."/>
            <person name="Salamov A."/>
            <person name="Andreopoulos B."/>
            <person name="Baker S.E."/>
            <person name="Barry K."/>
            <person name="Bills G."/>
            <person name="Bluhm B.H."/>
            <person name="Cannon C."/>
            <person name="Castanera R."/>
            <person name="Culley D.E."/>
            <person name="Daum C."/>
            <person name="Ezra D."/>
            <person name="Gonzalez J.B."/>
            <person name="Henrissat B."/>
            <person name="Kuo A."/>
            <person name="Liang C."/>
            <person name="Lipzen A."/>
            <person name="Lutzoni F."/>
            <person name="Magnuson J."/>
            <person name="Mondo S."/>
            <person name="Nolan M."/>
            <person name="Ohm R."/>
            <person name="Pangilinan J."/>
            <person name="Park H.-J."/>
            <person name="Ramirez L."/>
            <person name="Alfaro M."/>
            <person name="Sun H."/>
            <person name="Tritt A."/>
            <person name="Yoshinaga Y."/>
            <person name="Zwiers L.-H."/>
            <person name="Turgeon B.G."/>
            <person name="Goodwin S.B."/>
            <person name="Spatafora J.W."/>
            <person name="Crous P.W."/>
            <person name="Grigoriev I.V."/>
        </authorList>
    </citation>
    <scope>NUCLEOTIDE SEQUENCE</scope>
    <source>
        <strain evidence="2 4">CBS 781.70</strain>
    </source>
</reference>
<dbReference type="RefSeq" id="XP_033532021.1">
    <property type="nucleotide sequence ID" value="XM_033675462.1"/>
</dbReference>
<keyword evidence="3" id="KW-1185">Reference proteome</keyword>
<feature type="region of interest" description="Disordered" evidence="1">
    <location>
        <begin position="79"/>
        <end position="105"/>
    </location>
</feature>
<feature type="compositionally biased region" description="Acidic residues" evidence="1">
    <location>
        <begin position="89"/>
        <end position="99"/>
    </location>
</feature>
<evidence type="ECO:0000256" key="1">
    <source>
        <dbReference type="SAM" id="MobiDB-lite"/>
    </source>
</evidence>
<dbReference type="GO" id="GO:0032299">
    <property type="term" value="C:ribonuclease H2 complex"/>
    <property type="evidence" value="ECO:0007669"/>
    <property type="project" value="InterPro"/>
</dbReference>
<proteinExistence type="predicted"/>
<accession>A0A6G1FXI2</accession>
<dbReference type="CDD" id="cd09271">
    <property type="entry name" value="RNase_H2-C"/>
    <property type="match status" value="1"/>
</dbReference>
<dbReference type="AlphaFoldDB" id="A0A6G1FXI2"/>
<name>A0A6G1FXI2_9PEZI</name>
<evidence type="ECO:0000313" key="3">
    <source>
        <dbReference type="Proteomes" id="UP000504638"/>
    </source>
</evidence>
<evidence type="ECO:0000313" key="4">
    <source>
        <dbReference type="RefSeq" id="XP_033532021.1"/>
    </source>
</evidence>
<organism evidence="2">
    <name type="scientific">Eremomyces bilateralis CBS 781.70</name>
    <dbReference type="NCBI Taxonomy" id="1392243"/>
    <lineage>
        <taxon>Eukaryota</taxon>
        <taxon>Fungi</taxon>
        <taxon>Dikarya</taxon>
        <taxon>Ascomycota</taxon>
        <taxon>Pezizomycotina</taxon>
        <taxon>Dothideomycetes</taxon>
        <taxon>Dothideomycetes incertae sedis</taxon>
        <taxon>Eremomycetales</taxon>
        <taxon>Eremomycetaceae</taxon>
        <taxon>Eremomyces</taxon>
    </lineage>
</organism>
<sequence>QPSSNPSKKCTPHILPCRVHHHGAIAATTRHWNPREDALAASPSGVSKQRTHTAYFRGRKLKGTKVDVPEGYKAGVILRRSSEPIQEPAGEESDEEDAAGETYPVREEGSFDGFMVWGHDVLPDPVEDTYIRGVDEWIGFAEAM</sequence>
<feature type="non-terminal residue" evidence="2">
    <location>
        <position position="1"/>
    </location>
</feature>
<dbReference type="OrthoDB" id="6222486at2759"/>
<dbReference type="Pfam" id="PF08615">
    <property type="entry name" value="RNase_H2_suC"/>
    <property type="match status" value="1"/>
</dbReference>
<protein>
    <submittedName>
        <fullName evidence="2 4">Ribonuclease H1 small subunit</fullName>
    </submittedName>
</protein>
<dbReference type="PANTHER" id="PTHR47204:SF1">
    <property type="entry name" value="RIBONUCLEASE H2 SUBUNIT C"/>
    <property type="match status" value="1"/>
</dbReference>
<feature type="non-terminal residue" evidence="2">
    <location>
        <position position="144"/>
    </location>
</feature>
<dbReference type="Proteomes" id="UP000504638">
    <property type="component" value="Unplaced"/>
</dbReference>